<name>A0A8A1UK93_STRR1</name>
<protein>
    <submittedName>
        <fullName evidence="1">Uncharacterized protein</fullName>
    </submittedName>
</protein>
<sequence length="139" mass="14546">MSWDVCIMRFPPGIASVEEIAADWDPPSLGTGREIRAALDACLPGIVYTEDGWGDYEGPGFSLSTPVKEADDAPVTGVGLFIHGDCETAAHAALAVADKLNARAVATGTEGFLTADSARSAFDAWRAYRDRIVSGGEAA</sequence>
<evidence type="ECO:0000313" key="1">
    <source>
        <dbReference type="EMBL" id="QST80943.1"/>
    </source>
</evidence>
<dbReference type="Proteomes" id="UP000011074">
    <property type="component" value="Chromosome"/>
</dbReference>
<accession>A0A8A1UK93</accession>
<organism evidence="1 2">
    <name type="scientific">Streptomyces rimosus subsp. rimosus (strain ATCC 10970 / DSM 40260 / JCM 4667 / NRRL 2234)</name>
    <dbReference type="NCBI Taxonomy" id="1265868"/>
    <lineage>
        <taxon>Bacteria</taxon>
        <taxon>Bacillati</taxon>
        <taxon>Actinomycetota</taxon>
        <taxon>Actinomycetes</taxon>
        <taxon>Kitasatosporales</taxon>
        <taxon>Streptomycetaceae</taxon>
        <taxon>Streptomyces</taxon>
    </lineage>
</organism>
<evidence type="ECO:0000313" key="2">
    <source>
        <dbReference type="Proteomes" id="UP000011074"/>
    </source>
</evidence>
<reference evidence="1" key="3">
    <citation type="journal article" date="2021" name="bioRxiv">
        <title>Bilateral symmetry of linear streptomycete chromosomes.</title>
        <authorList>
            <person name="Algora-Gallardo L."/>
            <person name="Schniete J.K."/>
            <person name="Mark D.R."/>
            <person name="Hunter I.S."/>
            <person name="Herron P.R."/>
        </authorList>
    </citation>
    <scope>NUCLEOTIDE SEQUENCE</scope>
    <source>
        <strain evidence="1">ATCC 10970</strain>
    </source>
</reference>
<gene>
    <name evidence="1" type="ORF">SRIM_012815</name>
</gene>
<reference evidence="1" key="1">
    <citation type="submission" date="2012-12" db="EMBL/GenBank/DDBJ databases">
        <authorList>
            <person name="Pethick F.E."/>
            <person name="MacFadyen A.C."/>
            <person name="Tang Z."/>
            <person name="Sangal V."/>
            <person name="Tze-Tze L."/>
            <person name="Chu J."/>
            <person name="Guo M."/>
            <person name="Kirby R."/>
            <person name="Hoskisson P.A."/>
            <person name="Herron P.R."/>
            <person name="Hunter I.S."/>
        </authorList>
    </citation>
    <scope>NUCLEOTIDE SEQUENCE</scope>
    <source>
        <strain evidence="1">ATCC 10970</strain>
    </source>
</reference>
<dbReference type="AlphaFoldDB" id="A0A8A1UK93"/>
<reference evidence="1" key="2">
    <citation type="submission" date="2020-01" db="EMBL/GenBank/DDBJ databases">
        <authorList>
            <person name="Algora L."/>
            <person name="Schniete J.K."/>
            <person name="MacFadyen A."/>
            <person name="Hoskisson P.A."/>
            <person name="Hunter I.S."/>
            <person name="Herron P.R."/>
        </authorList>
    </citation>
    <scope>NUCLEOTIDE SEQUENCE</scope>
    <source>
        <strain evidence="1">ATCC 10970</strain>
    </source>
</reference>
<proteinExistence type="predicted"/>
<dbReference type="EMBL" id="CP048261">
    <property type="protein sequence ID" value="QST80943.1"/>
    <property type="molecule type" value="Genomic_DNA"/>
</dbReference>
<dbReference type="RefSeq" id="WP_030183454.1">
    <property type="nucleotide sequence ID" value="NZ_CP048261.1"/>
</dbReference>
<dbReference type="GeneID" id="66854839"/>